<name>A0AAV2PP91_MEGNR</name>
<evidence type="ECO:0000256" key="1">
    <source>
        <dbReference type="SAM" id="Coils"/>
    </source>
</evidence>
<dbReference type="Gene3D" id="1.20.1270.70">
    <property type="entry name" value="Designed single chain three-helix bundle"/>
    <property type="match status" value="1"/>
</dbReference>
<keyword evidence="4" id="KW-1185">Reference proteome</keyword>
<sequence length="277" mass="31630">MPPKTKNNDKSKHNEECDTGDRSSDTEMISILRELLVQQEKNFKLIQTTLFNSVKEATGIQISSLEKDVYSLHSRIDALEGKKSELEKKLSNSDTKVAVLENQLGKALEEIDELETYIRRPCLIVNNLSPEHGKTDEDLFVKLCNDKMININMSAEKISKIHRLHRSNNSETDQSKPLALVVKFAKDRYRDEVFKNKKSLKGTRIVISELLTKRRSALLKKCVDKFPGDRTMRSIWTDNGKILVKCGEGRALQVKSENDIDQIIQENFSQALSITDH</sequence>
<dbReference type="InterPro" id="IPR004244">
    <property type="entry name" value="Transposase_22"/>
</dbReference>
<dbReference type="Gene3D" id="3.30.70.1820">
    <property type="entry name" value="L1 transposable element, RRM domain"/>
    <property type="match status" value="1"/>
</dbReference>
<feature type="coiled-coil region" evidence="1">
    <location>
        <begin position="76"/>
        <end position="117"/>
    </location>
</feature>
<comment type="caution">
    <text evidence="3">The sequence shown here is derived from an EMBL/GenBank/DDBJ whole genome shotgun (WGS) entry which is preliminary data.</text>
</comment>
<dbReference type="Proteomes" id="UP001497623">
    <property type="component" value="Unassembled WGS sequence"/>
</dbReference>
<dbReference type="AlphaFoldDB" id="A0AAV2PP91"/>
<accession>A0AAV2PP91</accession>
<feature type="region of interest" description="Disordered" evidence="2">
    <location>
        <begin position="1"/>
        <end position="24"/>
    </location>
</feature>
<evidence type="ECO:0000313" key="3">
    <source>
        <dbReference type="EMBL" id="CAL4062891.1"/>
    </source>
</evidence>
<dbReference type="EMBL" id="CAXKWB010000941">
    <property type="protein sequence ID" value="CAL4062891.1"/>
    <property type="molecule type" value="Genomic_DNA"/>
</dbReference>
<dbReference type="PANTHER" id="PTHR11505">
    <property type="entry name" value="L1 TRANSPOSABLE ELEMENT-RELATED"/>
    <property type="match status" value="1"/>
</dbReference>
<keyword evidence="1" id="KW-0175">Coiled coil</keyword>
<reference evidence="3 4" key="1">
    <citation type="submission" date="2024-05" db="EMBL/GenBank/DDBJ databases">
        <authorList>
            <person name="Wallberg A."/>
        </authorList>
    </citation>
    <scope>NUCLEOTIDE SEQUENCE [LARGE SCALE GENOMIC DNA]</scope>
</reference>
<dbReference type="SUPFAM" id="SSF101447">
    <property type="entry name" value="Formin homology 2 domain (FH2 domain)"/>
    <property type="match status" value="1"/>
</dbReference>
<proteinExistence type="predicted"/>
<protein>
    <submittedName>
        <fullName evidence="3">Uncharacterized protein</fullName>
    </submittedName>
</protein>
<evidence type="ECO:0000256" key="2">
    <source>
        <dbReference type="SAM" id="MobiDB-lite"/>
    </source>
</evidence>
<evidence type="ECO:0000313" key="4">
    <source>
        <dbReference type="Proteomes" id="UP001497623"/>
    </source>
</evidence>
<gene>
    <name evidence="3" type="ORF">MNOR_LOCUS2907</name>
</gene>
<organism evidence="3 4">
    <name type="scientific">Meganyctiphanes norvegica</name>
    <name type="common">Northern krill</name>
    <name type="synonym">Thysanopoda norvegica</name>
    <dbReference type="NCBI Taxonomy" id="48144"/>
    <lineage>
        <taxon>Eukaryota</taxon>
        <taxon>Metazoa</taxon>
        <taxon>Ecdysozoa</taxon>
        <taxon>Arthropoda</taxon>
        <taxon>Crustacea</taxon>
        <taxon>Multicrustacea</taxon>
        <taxon>Malacostraca</taxon>
        <taxon>Eumalacostraca</taxon>
        <taxon>Eucarida</taxon>
        <taxon>Euphausiacea</taxon>
        <taxon>Euphausiidae</taxon>
        <taxon>Meganyctiphanes</taxon>
    </lineage>
</organism>